<dbReference type="EMBL" id="OIVN01000236">
    <property type="protein sequence ID" value="SPC76821.1"/>
    <property type="molecule type" value="Genomic_DNA"/>
</dbReference>
<name>A0A2N9EQ53_FAGSY</name>
<proteinExistence type="predicted"/>
<dbReference type="AlphaFoldDB" id="A0A2N9EQ53"/>
<organism evidence="1">
    <name type="scientific">Fagus sylvatica</name>
    <name type="common">Beechnut</name>
    <dbReference type="NCBI Taxonomy" id="28930"/>
    <lineage>
        <taxon>Eukaryota</taxon>
        <taxon>Viridiplantae</taxon>
        <taxon>Streptophyta</taxon>
        <taxon>Embryophyta</taxon>
        <taxon>Tracheophyta</taxon>
        <taxon>Spermatophyta</taxon>
        <taxon>Magnoliopsida</taxon>
        <taxon>eudicotyledons</taxon>
        <taxon>Gunneridae</taxon>
        <taxon>Pentapetalae</taxon>
        <taxon>rosids</taxon>
        <taxon>fabids</taxon>
        <taxon>Fagales</taxon>
        <taxon>Fagaceae</taxon>
        <taxon>Fagus</taxon>
    </lineage>
</organism>
<sequence length="37" mass="3886">MSSEVANLAVGRCGGGIVWVILVKLVDAVVWGLRFGI</sequence>
<reference evidence="1" key="1">
    <citation type="submission" date="2018-02" db="EMBL/GenBank/DDBJ databases">
        <authorList>
            <person name="Cohen D.B."/>
            <person name="Kent A.D."/>
        </authorList>
    </citation>
    <scope>NUCLEOTIDE SEQUENCE</scope>
</reference>
<evidence type="ECO:0000313" key="1">
    <source>
        <dbReference type="EMBL" id="SPC76821.1"/>
    </source>
</evidence>
<gene>
    <name evidence="1" type="ORF">FSB_LOCUS4703</name>
</gene>
<accession>A0A2N9EQ53</accession>
<protein>
    <submittedName>
        <fullName evidence="1">Uncharacterized protein</fullName>
    </submittedName>
</protein>